<organism evidence="1 2">
    <name type="scientific">Kyrpidia tusciae (strain DSM 2912 / NBRC 15312 / T2)</name>
    <name type="common">Bacillus tusciae</name>
    <dbReference type="NCBI Taxonomy" id="562970"/>
    <lineage>
        <taxon>Bacteria</taxon>
        <taxon>Bacillati</taxon>
        <taxon>Bacillota</taxon>
        <taxon>Bacilli</taxon>
        <taxon>Bacillales</taxon>
        <taxon>Alicyclobacillaceae</taxon>
        <taxon>Kyrpidia</taxon>
    </lineage>
</organism>
<proteinExistence type="predicted"/>
<accession>D5WT60</accession>
<gene>
    <name evidence="1" type="ordered locus">Btus_0396</name>
</gene>
<evidence type="ECO:0000313" key="2">
    <source>
        <dbReference type="Proteomes" id="UP000002368"/>
    </source>
</evidence>
<sequence length="245" mass="27839">MKKPVGFDQKVTLEQLELTLREALRGTELPKVYQVLDEALQENGRGAKARRNARTILIKLWFRVDSRCASLRQRALRLSPSLSPGERLVLHWGMALLAYPFFRDIVHEMGRLFAFQDAVAGHQIARKVKTLYGDRRRVGVAATAVLGSMKAWGVVEAGADHLYRQSMPIVVERPELKRWLTEVLLHAFDEQWMVLELIPSAPALFPFRFSLKSHELEKTTLQLVRQGGNMTMVGIEQKKGAIAQK</sequence>
<dbReference type="HOGENOM" id="CLU_099743_0_0_9"/>
<dbReference type="Proteomes" id="UP000002368">
    <property type="component" value="Chromosome"/>
</dbReference>
<reference evidence="1 2" key="1">
    <citation type="journal article" date="2011" name="Stand. Genomic Sci.">
        <title>Complete genome sequence of the thermophilic, hydrogen-oxidizing Bacillus tusciae type strain (T2) and reclassification in the new genus, Kyrpidia gen. nov. as Kyrpidia tusciae comb. nov. and emendation of the family Alicyclobacillaceae da Costa and Rainey, 2010.</title>
        <authorList>
            <person name="Klenk H.P."/>
            <person name="Lapidus A."/>
            <person name="Chertkov O."/>
            <person name="Copeland A."/>
            <person name="Del Rio T.G."/>
            <person name="Nolan M."/>
            <person name="Lucas S."/>
            <person name="Chen F."/>
            <person name="Tice H."/>
            <person name="Cheng J.F."/>
            <person name="Han C."/>
            <person name="Bruce D."/>
            <person name="Goodwin L."/>
            <person name="Pitluck S."/>
            <person name="Pati A."/>
            <person name="Ivanova N."/>
            <person name="Mavromatis K."/>
            <person name="Daum C."/>
            <person name="Chen A."/>
            <person name="Palaniappan K."/>
            <person name="Chang Y.J."/>
            <person name="Land M."/>
            <person name="Hauser L."/>
            <person name="Jeffries C.D."/>
            <person name="Detter J.C."/>
            <person name="Rohde M."/>
            <person name="Abt B."/>
            <person name="Pukall R."/>
            <person name="Goker M."/>
            <person name="Bristow J."/>
            <person name="Markowitz V."/>
            <person name="Hugenholtz P."/>
            <person name="Eisen J.A."/>
        </authorList>
    </citation>
    <scope>NUCLEOTIDE SEQUENCE [LARGE SCALE GENOMIC DNA]</scope>
    <source>
        <strain evidence="1 2">DSM 2912</strain>
    </source>
</reference>
<dbReference type="OrthoDB" id="8454348at2"/>
<name>D5WT60_KYRT2</name>
<dbReference type="KEGG" id="bts:Btus_0396"/>
<evidence type="ECO:0000313" key="1">
    <source>
        <dbReference type="EMBL" id="ADG05164.1"/>
    </source>
</evidence>
<dbReference type="AlphaFoldDB" id="D5WT60"/>
<dbReference type="eggNOG" id="ENOG502Z9KN">
    <property type="taxonomic scope" value="Bacteria"/>
</dbReference>
<dbReference type="EMBL" id="CP002017">
    <property type="protein sequence ID" value="ADG05164.1"/>
    <property type="molecule type" value="Genomic_DNA"/>
</dbReference>
<dbReference type="STRING" id="562970.Btus_0396"/>
<protein>
    <submittedName>
        <fullName evidence="1">Conserved protein, VrlQ family</fullName>
    </submittedName>
</protein>
<keyword evidence="2" id="KW-1185">Reference proteome</keyword>